<keyword evidence="2" id="KW-0378">Hydrolase</keyword>
<dbReference type="RefSeq" id="WP_192752276.1">
    <property type="nucleotide sequence ID" value="NZ_BAABJL010000097.1"/>
</dbReference>
<dbReference type="Pfam" id="PF12697">
    <property type="entry name" value="Abhydrolase_6"/>
    <property type="match status" value="1"/>
</dbReference>
<dbReference type="InterPro" id="IPR000073">
    <property type="entry name" value="AB_hydrolase_1"/>
</dbReference>
<name>A0A927RM38_9ACTN</name>
<organism evidence="2 3">
    <name type="scientific">Actinopolymorpha pittospori</name>
    <dbReference type="NCBI Taxonomy" id="648752"/>
    <lineage>
        <taxon>Bacteria</taxon>
        <taxon>Bacillati</taxon>
        <taxon>Actinomycetota</taxon>
        <taxon>Actinomycetes</taxon>
        <taxon>Propionibacteriales</taxon>
        <taxon>Actinopolymorphaceae</taxon>
        <taxon>Actinopolymorpha</taxon>
    </lineage>
</organism>
<dbReference type="PANTHER" id="PTHR43265:SF1">
    <property type="entry name" value="ESTERASE ESTD"/>
    <property type="match status" value="1"/>
</dbReference>
<gene>
    <name evidence="2" type="ORF">HEB94_005356</name>
</gene>
<sequence>MTASVDVSWQLDGIVMDGTVVRPDGDGPFPAVVLVAGSGPTDRDWCSPLLPGNNGSARLFAEAFALAGIASLRYDKRASGPHAMENLPRLIGKASMQSHLDELVAAVEVLAAQECVDASSIVGLGNSEGALHVLHYATSKQDVPFVGIVLAAPPGRPIQEVLLSQLALQAAQVPGGAELLPKVEEAAARYAAGQPMNPDPGLPESVRMVLASFEAPANLPLARELWVESAGDSLTNVRIPVLVLIGGRDVQIDVHADGDPLQRAAAGMANVTFAFPPSANHVFKEDTRTPAEVAASPGNGYNAPDTHLDPESLTTILDWLQAIVDPARVTSA</sequence>
<evidence type="ECO:0000313" key="3">
    <source>
        <dbReference type="Proteomes" id="UP000638648"/>
    </source>
</evidence>
<dbReference type="PANTHER" id="PTHR43265">
    <property type="entry name" value="ESTERASE ESTD"/>
    <property type="match status" value="1"/>
</dbReference>
<proteinExistence type="predicted"/>
<dbReference type="InterPro" id="IPR029058">
    <property type="entry name" value="AB_hydrolase_fold"/>
</dbReference>
<evidence type="ECO:0000313" key="2">
    <source>
        <dbReference type="EMBL" id="MBE1608508.1"/>
    </source>
</evidence>
<reference evidence="2" key="1">
    <citation type="submission" date="2020-10" db="EMBL/GenBank/DDBJ databases">
        <title>Sequencing the genomes of 1000 actinobacteria strains.</title>
        <authorList>
            <person name="Klenk H.-P."/>
        </authorList>
    </citation>
    <scope>NUCLEOTIDE SEQUENCE</scope>
    <source>
        <strain evidence="2">DSM 45354</strain>
    </source>
</reference>
<dbReference type="Gene3D" id="3.40.50.1820">
    <property type="entry name" value="alpha/beta hydrolase"/>
    <property type="match status" value="1"/>
</dbReference>
<comment type="caution">
    <text evidence="2">The sequence shown here is derived from an EMBL/GenBank/DDBJ whole genome shotgun (WGS) entry which is preliminary data.</text>
</comment>
<accession>A0A927RM38</accession>
<dbReference type="GO" id="GO:0052689">
    <property type="term" value="F:carboxylic ester hydrolase activity"/>
    <property type="evidence" value="ECO:0007669"/>
    <property type="project" value="TreeGrafter"/>
</dbReference>
<dbReference type="SUPFAM" id="SSF53474">
    <property type="entry name" value="alpha/beta-Hydrolases"/>
    <property type="match status" value="1"/>
</dbReference>
<dbReference type="InterPro" id="IPR053145">
    <property type="entry name" value="AB_hydrolase_Est10"/>
</dbReference>
<protein>
    <submittedName>
        <fullName evidence="2">Dienelactone hydrolase</fullName>
    </submittedName>
</protein>
<keyword evidence="3" id="KW-1185">Reference proteome</keyword>
<evidence type="ECO:0000259" key="1">
    <source>
        <dbReference type="Pfam" id="PF12697"/>
    </source>
</evidence>
<dbReference type="Proteomes" id="UP000638648">
    <property type="component" value="Unassembled WGS sequence"/>
</dbReference>
<feature type="domain" description="AB hydrolase-1" evidence="1">
    <location>
        <begin position="32"/>
        <end position="283"/>
    </location>
</feature>
<dbReference type="EMBL" id="JADBEM010000001">
    <property type="protein sequence ID" value="MBE1608508.1"/>
    <property type="molecule type" value="Genomic_DNA"/>
</dbReference>
<dbReference type="AlphaFoldDB" id="A0A927RM38"/>